<accession>A0A8J4ECI8</accession>
<dbReference type="Gene3D" id="1.10.357.10">
    <property type="entry name" value="Tetracycline Repressor, domain 2"/>
    <property type="match status" value="1"/>
</dbReference>
<dbReference type="PANTHER" id="PTHR30055:SF229">
    <property type="entry name" value="HTH-TYPE TRANSCRIPTIONAL REPRESSOR RV1474C"/>
    <property type="match status" value="1"/>
</dbReference>
<dbReference type="InterPro" id="IPR001647">
    <property type="entry name" value="HTH_TetR"/>
</dbReference>
<reference evidence="7" key="1">
    <citation type="submission" date="2021-01" db="EMBL/GenBank/DDBJ databases">
        <title>Whole genome shotgun sequence of Virgisporangium ochraceum NBRC 16418.</title>
        <authorList>
            <person name="Komaki H."/>
            <person name="Tamura T."/>
        </authorList>
    </citation>
    <scope>NUCLEOTIDE SEQUENCE</scope>
    <source>
        <strain evidence="7">NBRC 16418</strain>
    </source>
</reference>
<dbReference type="InterPro" id="IPR039538">
    <property type="entry name" value="BetI_C"/>
</dbReference>
<dbReference type="EMBL" id="BOPH01000068">
    <property type="protein sequence ID" value="GIJ69669.1"/>
    <property type="molecule type" value="Genomic_DNA"/>
</dbReference>
<evidence type="ECO:0000313" key="7">
    <source>
        <dbReference type="EMBL" id="GIJ69669.1"/>
    </source>
</evidence>
<dbReference type="GO" id="GO:0000976">
    <property type="term" value="F:transcription cis-regulatory region binding"/>
    <property type="evidence" value="ECO:0007669"/>
    <property type="project" value="TreeGrafter"/>
</dbReference>
<protein>
    <submittedName>
        <fullName evidence="7">Putative transcriptional regulator, TetR family protein</fullName>
    </submittedName>
</protein>
<dbReference type="InterPro" id="IPR023772">
    <property type="entry name" value="DNA-bd_HTH_TetR-type_CS"/>
</dbReference>
<keyword evidence="1" id="KW-0678">Repressor</keyword>
<dbReference type="SUPFAM" id="SSF48498">
    <property type="entry name" value="Tetracyclin repressor-like, C-terminal domain"/>
    <property type="match status" value="1"/>
</dbReference>
<dbReference type="Proteomes" id="UP000635606">
    <property type="component" value="Unassembled WGS sequence"/>
</dbReference>
<dbReference type="InterPro" id="IPR036271">
    <property type="entry name" value="Tet_transcr_reg_TetR-rel_C_sf"/>
</dbReference>
<keyword evidence="8" id="KW-1185">Reference proteome</keyword>
<dbReference type="AlphaFoldDB" id="A0A8J4ECI8"/>
<feature type="domain" description="HTH tetR-type" evidence="6">
    <location>
        <begin position="10"/>
        <end position="70"/>
    </location>
</feature>
<dbReference type="PRINTS" id="PR00455">
    <property type="entry name" value="HTHTETR"/>
</dbReference>
<evidence type="ECO:0000256" key="2">
    <source>
        <dbReference type="ARBA" id="ARBA00023015"/>
    </source>
</evidence>
<feature type="DNA-binding region" description="H-T-H motif" evidence="5">
    <location>
        <begin position="33"/>
        <end position="52"/>
    </location>
</feature>
<proteinExistence type="predicted"/>
<dbReference type="Pfam" id="PF13977">
    <property type="entry name" value="TetR_C_6"/>
    <property type="match status" value="1"/>
</dbReference>
<evidence type="ECO:0000256" key="1">
    <source>
        <dbReference type="ARBA" id="ARBA00022491"/>
    </source>
</evidence>
<sequence length="207" mass="22550">MPKVSADHLAARRRQILDAAGRCFARDGFHATSVHDIVRESGISAGLVYRYFTGKDDMIVAIVSEWHEQRRAVMEASTVDFDDLADAYLGLLRSIGDPSARDGLRLGVQVWAEAVRSPRIGDLTRAGIDGPRGSLAARVRSAQRNGEAPADLDPDALVRVFIAIYQGLVLQTVLDDGLDREAFVRTVESMLDAVIRRPPPSAGDGDR</sequence>
<evidence type="ECO:0000256" key="4">
    <source>
        <dbReference type="ARBA" id="ARBA00023163"/>
    </source>
</evidence>
<keyword evidence="3 5" id="KW-0238">DNA-binding</keyword>
<evidence type="ECO:0000313" key="8">
    <source>
        <dbReference type="Proteomes" id="UP000635606"/>
    </source>
</evidence>
<dbReference type="GO" id="GO:0003700">
    <property type="term" value="F:DNA-binding transcription factor activity"/>
    <property type="evidence" value="ECO:0007669"/>
    <property type="project" value="TreeGrafter"/>
</dbReference>
<name>A0A8J4ECI8_9ACTN</name>
<dbReference type="PROSITE" id="PS50977">
    <property type="entry name" value="HTH_TETR_2"/>
    <property type="match status" value="1"/>
</dbReference>
<organism evidence="7 8">
    <name type="scientific">Virgisporangium ochraceum</name>
    <dbReference type="NCBI Taxonomy" id="65505"/>
    <lineage>
        <taxon>Bacteria</taxon>
        <taxon>Bacillati</taxon>
        <taxon>Actinomycetota</taxon>
        <taxon>Actinomycetes</taxon>
        <taxon>Micromonosporales</taxon>
        <taxon>Micromonosporaceae</taxon>
        <taxon>Virgisporangium</taxon>
    </lineage>
</organism>
<keyword evidence="4" id="KW-0804">Transcription</keyword>
<dbReference type="SUPFAM" id="SSF46689">
    <property type="entry name" value="Homeodomain-like"/>
    <property type="match status" value="1"/>
</dbReference>
<dbReference type="PROSITE" id="PS01081">
    <property type="entry name" value="HTH_TETR_1"/>
    <property type="match status" value="1"/>
</dbReference>
<comment type="caution">
    <text evidence="7">The sequence shown here is derived from an EMBL/GenBank/DDBJ whole genome shotgun (WGS) entry which is preliminary data.</text>
</comment>
<dbReference type="InterPro" id="IPR009057">
    <property type="entry name" value="Homeodomain-like_sf"/>
</dbReference>
<gene>
    <name evidence="7" type="ORF">Voc01_045860</name>
</gene>
<evidence type="ECO:0000256" key="3">
    <source>
        <dbReference type="ARBA" id="ARBA00023125"/>
    </source>
</evidence>
<keyword evidence="2" id="KW-0805">Transcription regulation</keyword>
<dbReference type="Pfam" id="PF00440">
    <property type="entry name" value="TetR_N"/>
    <property type="match status" value="1"/>
</dbReference>
<evidence type="ECO:0000259" key="6">
    <source>
        <dbReference type="PROSITE" id="PS50977"/>
    </source>
</evidence>
<dbReference type="RefSeq" id="WP_203929595.1">
    <property type="nucleotide sequence ID" value="NZ_BOPH01000068.1"/>
</dbReference>
<dbReference type="InterPro" id="IPR050109">
    <property type="entry name" value="HTH-type_TetR-like_transc_reg"/>
</dbReference>
<dbReference type="PANTHER" id="PTHR30055">
    <property type="entry name" value="HTH-TYPE TRANSCRIPTIONAL REGULATOR RUTR"/>
    <property type="match status" value="1"/>
</dbReference>
<evidence type="ECO:0000256" key="5">
    <source>
        <dbReference type="PROSITE-ProRule" id="PRU00335"/>
    </source>
</evidence>